<evidence type="ECO:0008006" key="11">
    <source>
        <dbReference type="Google" id="ProtNLM"/>
    </source>
</evidence>
<evidence type="ECO:0000259" key="8">
    <source>
        <dbReference type="Pfam" id="PF07732"/>
    </source>
</evidence>
<sequence>MNESSMLVRVSIVLCMVAMVVTILYLTPLPDQRFKSCDRRCHDLDWPMICRVKLHIEAFQTSTMCKDCDDAPHCALCNSMGQIITANRKLPGPNIKVCHNDIVIVDVINKIPGKNLAVHWRGQPNQETPFMDGVPMVTQCPISGYTTFQYKFRASTPGTHMYHAFSNDDRAHGLFGSLVVKQADKLDPHKKYYDLDYDNHTILLSEWSNGSLVLINGRSSLNATTFHVKKGKRHKFRLIYASGLMNCPIKVTIADHAMLVVALDGNDIKSHEADTIILGKGERVDFVLKSARNGGSYLLEARMDCKEKTDGEVGRGSAIIIYEGHQSPAGLDVISDNKAAPPRAPSRGNARTFDTSLCEGDDGKVCLGSVRSSANIQVGLEEAEVAKKIYLGFDYGEQLVDIDSSGGRTSILNKYYRMNNISFTFPPSPLLTQPDDVPLEAICTEEQKQKCDEKKICSCIHVEKIPLGSSVEILLYDKGVDQDETVFHMHGYHFYVVGSRTFPAGPESRLTTQQIQQLDLKGALVNRNLLNPVIKDTIRVPRNGLVVLRFLAQNSGYWMLRDEYSETWTRGMDILFQVGDAGDLAATPSNFPVCGNFIGPDFFLL</sequence>
<dbReference type="AlphaFoldDB" id="A0A653BZ29"/>
<keyword evidence="2" id="KW-0479">Metal-binding</keyword>
<dbReference type="Pfam" id="PF07731">
    <property type="entry name" value="Cu-oxidase_2"/>
    <property type="match status" value="1"/>
</dbReference>
<dbReference type="GO" id="GO:0006826">
    <property type="term" value="P:iron ion transport"/>
    <property type="evidence" value="ECO:0007669"/>
    <property type="project" value="TreeGrafter"/>
</dbReference>
<dbReference type="InterPro" id="IPR045087">
    <property type="entry name" value="Cu-oxidase_fam"/>
</dbReference>
<dbReference type="Proteomes" id="UP000410492">
    <property type="component" value="Unassembled WGS sequence"/>
</dbReference>
<evidence type="ECO:0000259" key="7">
    <source>
        <dbReference type="Pfam" id="PF07731"/>
    </source>
</evidence>
<dbReference type="Pfam" id="PF00394">
    <property type="entry name" value="Cu-oxidase"/>
    <property type="match status" value="1"/>
</dbReference>
<keyword evidence="3" id="KW-0560">Oxidoreductase</keyword>
<dbReference type="OrthoDB" id="2121828at2759"/>
<keyword evidence="5" id="KW-0472">Membrane</keyword>
<feature type="transmembrane region" description="Helical" evidence="5">
    <location>
        <begin position="6"/>
        <end position="26"/>
    </location>
</feature>
<gene>
    <name evidence="9" type="ORF">CALMAC_LOCUS4892</name>
</gene>
<feature type="domain" description="Plastocyanin-like" evidence="8">
    <location>
        <begin position="76"/>
        <end position="183"/>
    </location>
</feature>
<dbReference type="CDD" id="cd13905">
    <property type="entry name" value="CuRO_3_tcLLC2_insect_like"/>
    <property type="match status" value="1"/>
</dbReference>
<keyword evidence="5" id="KW-1133">Transmembrane helix</keyword>
<keyword evidence="10" id="KW-1185">Reference proteome</keyword>
<evidence type="ECO:0000313" key="9">
    <source>
        <dbReference type="EMBL" id="VEN40882.1"/>
    </source>
</evidence>
<dbReference type="InterPro" id="IPR011707">
    <property type="entry name" value="Cu-oxidase-like_N"/>
</dbReference>
<dbReference type="PANTHER" id="PTHR11709">
    <property type="entry name" value="MULTI-COPPER OXIDASE"/>
    <property type="match status" value="1"/>
</dbReference>
<dbReference type="GO" id="GO:0016491">
    <property type="term" value="F:oxidoreductase activity"/>
    <property type="evidence" value="ECO:0007669"/>
    <property type="project" value="UniProtKB-KW"/>
</dbReference>
<dbReference type="Gene3D" id="2.60.40.420">
    <property type="entry name" value="Cupredoxins - blue copper proteins"/>
    <property type="match status" value="3"/>
</dbReference>
<dbReference type="GO" id="GO:0005507">
    <property type="term" value="F:copper ion binding"/>
    <property type="evidence" value="ECO:0007669"/>
    <property type="project" value="InterPro"/>
</dbReference>
<evidence type="ECO:0000313" key="10">
    <source>
        <dbReference type="Proteomes" id="UP000410492"/>
    </source>
</evidence>
<reference evidence="9 10" key="1">
    <citation type="submission" date="2019-01" db="EMBL/GenBank/DDBJ databases">
        <authorList>
            <person name="Sayadi A."/>
        </authorList>
    </citation>
    <scope>NUCLEOTIDE SEQUENCE [LARGE SCALE GENOMIC DNA]</scope>
</reference>
<dbReference type="CDD" id="cd13858">
    <property type="entry name" value="CuRO_1_tcLCC2_insect_like"/>
    <property type="match status" value="1"/>
</dbReference>
<evidence type="ECO:0000256" key="4">
    <source>
        <dbReference type="ARBA" id="ARBA00023008"/>
    </source>
</evidence>
<dbReference type="InterPro" id="IPR001117">
    <property type="entry name" value="Cu-oxidase_2nd"/>
</dbReference>
<protein>
    <recommendedName>
        <fullName evidence="11">Plastocyanin-like domain-containing protein</fullName>
    </recommendedName>
</protein>
<dbReference type="EMBL" id="CAACVG010006667">
    <property type="protein sequence ID" value="VEN40882.1"/>
    <property type="molecule type" value="Genomic_DNA"/>
</dbReference>
<evidence type="ECO:0000259" key="6">
    <source>
        <dbReference type="Pfam" id="PF00394"/>
    </source>
</evidence>
<dbReference type="GO" id="GO:0005886">
    <property type="term" value="C:plasma membrane"/>
    <property type="evidence" value="ECO:0007669"/>
    <property type="project" value="TreeGrafter"/>
</dbReference>
<evidence type="ECO:0000256" key="2">
    <source>
        <dbReference type="ARBA" id="ARBA00022723"/>
    </source>
</evidence>
<dbReference type="InterPro" id="IPR011706">
    <property type="entry name" value="Cu-oxidase_C"/>
</dbReference>
<dbReference type="Pfam" id="PF07732">
    <property type="entry name" value="Cu-oxidase_3"/>
    <property type="match status" value="1"/>
</dbReference>
<evidence type="ECO:0000256" key="1">
    <source>
        <dbReference type="ARBA" id="ARBA00010609"/>
    </source>
</evidence>
<feature type="domain" description="Plastocyanin-like" evidence="6">
    <location>
        <begin position="210"/>
        <end position="324"/>
    </location>
</feature>
<dbReference type="SUPFAM" id="SSF49503">
    <property type="entry name" value="Cupredoxins"/>
    <property type="match status" value="3"/>
</dbReference>
<proteinExistence type="inferred from homology"/>
<keyword evidence="4" id="KW-0186">Copper</keyword>
<accession>A0A653BZ29</accession>
<organism evidence="9 10">
    <name type="scientific">Callosobruchus maculatus</name>
    <name type="common">Southern cowpea weevil</name>
    <name type="synonym">Pulse bruchid</name>
    <dbReference type="NCBI Taxonomy" id="64391"/>
    <lineage>
        <taxon>Eukaryota</taxon>
        <taxon>Metazoa</taxon>
        <taxon>Ecdysozoa</taxon>
        <taxon>Arthropoda</taxon>
        <taxon>Hexapoda</taxon>
        <taxon>Insecta</taxon>
        <taxon>Pterygota</taxon>
        <taxon>Neoptera</taxon>
        <taxon>Endopterygota</taxon>
        <taxon>Coleoptera</taxon>
        <taxon>Polyphaga</taxon>
        <taxon>Cucujiformia</taxon>
        <taxon>Chrysomeloidea</taxon>
        <taxon>Chrysomelidae</taxon>
        <taxon>Bruchinae</taxon>
        <taxon>Bruchini</taxon>
        <taxon>Callosobruchus</taxon>
    </lineage>
</organism>
<keyword evidence="5" id="KW-0812">Transmembrane</keyword>
<feature type="domain" description="Plastocyanin-like" evidence="7">
    <location>
        <begin position="449"/>
        <end position="579"/>
    </location>
</feature>
<comment type="similarity">
    <text evidence="1">Belongs to the multicopper oxidase family.</text>
</comment>
<dbReference type="PANTHER" id="PTHR11709:SF394">
    <property type="entry name" value="FI03373P-RELATED"/>
    <property type="match status" value="1"/>
</dbReference>
<evidence type="ECO:0000256" key="3">
    <source>
        <dbReference type="ARBA" id="ARBA00023002"/>
    </source>
</evidence>
<name>A0A653BZ29_CALMS</name>
<dbReference type="InterPro" id="IPR008972">
    <property type="entry name" value="Cupredoxin"/>
</dbReference>
<evidence type="ECO:0000256" key="5">
    <source>
        <dbReference type="SAM" id="Phobius"/>
    </source>
</evidence>